<keyword evidence="2" id="KW-0560">Oxidoreductase</keyword>
<accession>A0A6J7F4L7</accession>
<dbReference type="InterPro" id="IPR002347">
    <property type="entry name" value="SDR_fam"/>
</dbReference>
<dbReference type="PANTHER" id="PTHR43639">
    <property type="entry name" value="OXIDOREDUCTASE, SHORT-CHAIN DEHYDROGENASE/REDUCTASE FAMILY (AFU_ORTHOLOGUE AFUA_5G02870)"/>
    <property type="match status" value="1"/>
</dbReference>
<dbReference type="InterPro" id="IPR057326">
    <property type="entry name" value="KR_dom"/>
</dbReference>
<evidence type="ECO:0000256" key="2">
    <source>
        <dbReference type="ARBA" id="ARBA00023002"/>
    </source>
</evidence>
<dbReference type="SUPFAM" id="SSF51735">
    <property type="entry name" value="NAD(P)-binding Rossmann-fold domains"/>
    <property type="match status" value="1"/>
</dbReference>
<evidence type="ECO:0000256" key="1">
    <source>
        <dbReference type="ARBA" id="ARBA00006484"/>
    </source>
</evidence>
<sequence length="243" mass="25365">MSDHDQNQPDTIVVTGGANGIGAGIVERLIEQGKRVIVLDRVAPAASSDLLTWIEVDLASPESTRNAAQQALAAAGVVYGLVHCAAYMPFIPFADISDDAWALTMNVNVGSAFILTQEFAPAMRAAQRGRLVFVTSSSFISPPPGLAHYVSSKGALTGLMRTLSHELGGSHITVNAVAPGLTATDRAKELVPQELFDVVASNQAIPRTGQVADHVGIVAFLLGPESGFITGQTILVDGGESHL</sequence>
<dbReference type="EMBL" id="CAFBMB010000010">
    <property type="protein sequence ID" value="CAB4889761.1"/>
    <property type="molecule type" value="Genomic_DNA"/>
</dbReference>
<feature type="domain" description="Ketoreductase" evidence="3">
    <location>
        <begin position="10"/>
        <end position="182"/>
    </location>
</feature>
<reference evidence="4" key="1">
    <citation type="submission" date="2020-05" db="EMBL/GenBank/DDBJ databases">
        <authorList>
            <person name="Chiriac C."/>
            <person name="Salcher M."/>
            <person name="Ghai R."/>
            <person name="Kavagutti S V."/>
        </authorList>
    </citation>
    <scope>NUCLEOTIDE SEQUENCE</scope>
</reference>
<dbReference type="InterPro" id="IPR020904">
    <property type="entry name" value="Sc_DH/Rdtase_CS"/>
</dbReference>
<organism evidence="4">
    <name type="scientific">freshwater metagenome</name>
    <dbReference type="NCBI Taxonomy" id="449393"/>
    <lineage>
        <taxon>unclassified sequences</taxon>
        <taxon>metagenomes</taxon>
        <taxon>ecological metagenomes</taxon>
    </lineage>
</organism>
<comment type="similarity">
    <text evidence="1">Belongs to the short-chain dehydrogenases/reductases (SDR) family.</text>
</comment>
<evidence type="ECO:0000259" key="3">
    <source>
        <dbReference type="SMART" id="SM00822"/>
    </source>
</evidence>
<dbReference type="GO" id="GO:0016491">
    <property type="term" value="F:oxidoreductase activity"/>
    <property type="evidence" value="ECO:0007669"/>
    <property type="project" value="UniProtKB-KW"/>
</dbReference>
<dbReference type="PROSITE" id="PS00061">
    <property type="entry name" value="ADH_SHORT"/>
    <property type="match status" value="1"/>
</dbReference>
<gene>
    <name evidence="4" type="ORF">UFOPK3516_00266</name>
</gene>
<dbReference type="Gene3D" id="3.40.50.720">
    <property type="entry name" value="NAD(P)-binding Rossmann-like Domain"/>
    <property type="match status" value="1"/>
</dbReference>
<proteinExistence type="inferred from homology"/>
<dbReference type="PANTHER" id="PTHR43639:SF1">
    <property type="entry name" value="SHORT-CHAIN DEHYDROGENASE_REDUCTASE FAMILY PROTEIN"/>
    <property type="match status" value="1"/>
</dbReference>
<dbReference type="SMART" id="SM00822">
    <property type="entry name" value="PKS_KR"/>
    <property type="match status" value="1"/>
</dbReference>
<dbReference type="PRINTS" id="PR00081">
    <property type="entry name" value="GDHRDH"/>
</dbReference>
<dbReference type="InterPro" id="IPR036291">
    <property type="entry name" value="NAD(P)-bd_dom_sf"/>
</dbReference>
<dbReference type="FunFam" id="3.40.50.720:FF:000084">
    <property type="entry name" value="Short-chain dehydrogenase reductase"/>
    <property type="match status" value="1"/>
</dbReference>
<dbReference type="AlphaFoldDB" id="A0A6J7F4L7"/>
<dbReference type="CDD" id="cd05233">
    <property type="entry name" value="SDR_c"/>
    <property type="match status" value="1"/>
</dbReference>
<dbReference type="Pfam" id="PF13561">
    <property type="entry name" value="adh_short_C2"/>
    <property type="match status" value="1"/>
</dbReference>
<name>A0A6J7F4L7_9ZZZZ</name>
<evidence type="ECO:0000313" key="4">
    <source>
        <dbReference type="EMBL" id="CAB4889761.1"/>
    </source>
</evidence>
<protein>
    <submittedName>
        <fullName evidence="4">Unannotated protein</fullName>
    </submittedName>
</protein>